<dbReference type="Gene3D" id="3.60.20.10">
    <property type="entry name" value="Glutamine Phosphoribosylpyrophosphate, subunit 1, domain 1"/>
    <property type="match status" value="1"/>
</dbReference>
<sequence>MCGIAGIYAQDGAVGKDMLSRMSSAIAHRGPDGEGFYYGDSIGLAHRRLSIIDITDNASQPMSDDSSEIILVYNGEIYNYIELKSELKEAGHTFRSESDTEVIIHAYKEWGFECLKRFNGMWAFALYDKVEDLLFCARDRFGIKPFYYSVSGNSFYFASEIKALLKNPELGTAPDDEKLLLYLSGGITDNDERTLFEGIFSLRPAHYMAVRRGIPENPVRYWYLSVSDKLFSAGNITDDKAAYGLYELLRDSVSLRLRSDVPVGTCLSGGLDSSTITAIISDLIRDENPLSVRNRQKTFTSCYEDERYDERVFVDEIIRKTGASGYRIFPAVDDLRTEIYDLITTQEEPFDSLSIYSQYCVMKLAGKSVKVVLDGQGADEQLAGYLGYQASHIRSLSAHPAALIREIAGIMKYHRKFFIDAAAKLKAGKKRRAYLKGDVPFTDRYAGRLDEVLANEMSGNNLQALLRYEDRNSMAFSIESRVPFLDYRLVEYIASLPLDQKIRGGITKYCLRKMTKGLIPECVRCRMDKMGFVAPDEVWFGEDLSEIVGDVFNSDEFASRKYWDAEDVLKDYNMFLSGKTGYSKDFWRLFCSEIWLRIFFDRRSELL</sequence>
<dbReference type="OrthoDB" id="8692at2157"/>
<dbReference type="Proteomes" id="UP000005741">
    <property type="component" value="Chromosome"/>
</dbReference>
<dbReference type="PATRIC" id="fig|937775.9.peg.1466"/>
<dbReference type="PIRSF" id="PIRSF001589">
    <property type="entry name" value="Asn_synthetase_glu-h"/>
    <property type="match status" value="1"/>
</dbReference>
<dbReference type="Pfam" id="PF00733">
    <property type="entry name" value="Asn_synthase"/>
    <property type="match status" value="1"/>
</dbReference>
<dbReference type="FunCoup" id="H1Z1T0">
    <property type="interactions" value="78"/>
</dbReference>
<dbReference type="InterPro" id="IPR029055">
    <property type="entry name" value="Ntn_hydrolases_N"/>
</dbReference>
<dbReference type="HOGENOM" id="CLU_014658_3_3_2"/>
<evidence type="ECO:0000256" key="4">
    <source>
        <dbReference type="ARBA" id="ARBA00022962"/>
    </source>
</evidence>
<dbReference type="Pfam" id="PF13537">
    <property type="entry name" value="GATase_7"/>
    <property type="match status" value="1"/>
</dbReference>
<name>H1Z1T0_9EURY</name>
<dbReference type="CDD" id="cd01991">
    <property type="entry name" value="Asn_synthase_B_C"/>
    <property type="match status" value="1"/>
</dbReference>
<evidence type="ECO:0000256" key="3">
    <source>
        <dbReference type="ARBA" id="ARBA00022840"/>
    </source>
</evidence>
<dbReference type="InParanoid" id="H1Z1T0"/>
<dbReference type="GO" id="GO:0006529">
    <property type="term" value="P:asparagine biosynthetic process"/>
    <property type="evidence" value="ECO:0007669"/>
    <property type="project" value="UniProtKB-KW"/>
</dbReference>
<dbReference type="SUPFAM" id="SSF56235">
    <property type="entry name" value="N-terminal nucleophile aminohydrolases (Ntn hydrolases)"/>
    <property type="match status" value="1"/>
</dbReference>
<dbReference type="GO" id="GO:0005829">
    <property type="term" value="C:cytosol"/>
    <property type="evidence" value="ECO:0007669"/>
    <property type="project" value="TreeGrafter"/>
</dbReference>
<evidence type="ECO:0000313" key="9">
    <source>
        <dbReference type="EMBL" id="EHQ35397.1"/>
    </source>
</evidence>
<organism evidence="9 10">
    <name type="scientific">Methanoplanus limicola DSM 2279</name>
    <dbReference type="NCBI Taxonomy" id="937775"/>
    <lineage>
        <taxon>Archaea</taxon>
        <taxon>Methanobacteriati</taxon>
        <taxon>Methanobacteriota</taxon>
        <taxon>Stenosarchaea group</taxon>
        <taxon>Methanomicrobia</taxon>
        <taxon>Methanomicrobiales</taxon>
        <taxon>Methanomicrobiaceae</taxon>
        <taxon>Methanoplanus</taxon>
    </lineage>
</organism>
<keyword evidence="4 6" id="KW-0315">Glutamine amidotransferase</keyword>
<evidence type="ECO:0000256" key="1">
    <source>
        <dbReference type="ARBA" id="ARBA00005752"/>
    </source>
</evidence>
<comment type="similarity">
    <text evidence="1">Belongs to the asparagine synthetase family.</text>
</comment>
<dbReference type="InterPro" id="IPR017932">
    <property type="entry name" value="GATase_2_dom"/>
</dbReference>
<feature type="domain" description="Glutamine amidotransferase type-2" evidence="8">
    <location>
        <begin position="2"/>
        <end position="213"/>
    </location>
</feature>
<keyword evidence="6" id="KW-0028">Amino-acid biosynthesis</keyword>
<feature type="active site" description="For GATase activity" evidence="6">
    <location>
        <position position="2"/>
    </location>
</feature>
<dbReference type="STRING" id="937775.Metlim_1288"/>
<keyword evidence="2 5" id="KW-0547">Nucleotide-binding</keyword>
<dbReference type="InterPro" id="IPR051786">
    <property type="entry name" value="ASN_synthetase/amidase"/>
</dbReference>
<dbReference type="PROSITE" id="PS51278">
    <property type="entry name" value="GATASE_TYPE_2"/>
    <property type="match status" value="1"/>
</dbReference>
<reference evidence="9 10" key="1">
    <citation type="submission" date="2011-10" db="EMBL/GenBank/DDBJ databases">
        <title>The Improved High-Quality Draft genome of Methanoplanus limicola DSM 2279.</title>
        <authorList>
            <consortium name="US DOE Joint Genome Institute (JGI-PGF)"/>
            <person name="Lucas S."/>
            <person name="Copeland A."/>
            <person name="Lapidus A."/>
            <person name="Glavina del Rio T."/>
            <person name="Dalin E."/>
            <person name="Tice H."/>
            <person name="Bruce D."/>
            <person name="Goodwin L."/>
            <person name="Pitluck S."/>
            <person name="Peters L."/>
            <person name="Mikhailova N."/>
            <person name="Lu M."/>
            <person name="Kyrpides N."/>
            <person name="Mavromatis K."/>
            <person name="Ivanova N."/>
            <person name="Markowitz V."/>
            <person name="Cheng J.-F."/>
            <person name="Hugenholtz P."/>
            <person name="Woyke T."/>
            <person name="Wu D."/>
            <person name="Wirth R."/>
            <person name="Brambilla E.-M."/>
            <person name="Klenk H.-P."/>
            <person name="Eisen J.A."/>
        </authorList>
    </citation>
    <scope>NUCLEOTIDE SEQUENCE [LARGE SCALE GENOMIC DNA]</scope>
    <source>
        <strain evidence="9 10">DSM 2279</strain>
    </source>
</reference>
<evidence type="ECO:0000256" key="2">
    <source>
        <dbReference type="ARBA" id="ARBA00022741"/>
    </source>
</evidence>
<dbReference type="InterPro" id="IPR006426">
    <property type="entry name" value="Asn_synth_AEB"/>
</dbReference>
<dbReference type="PANTHER" id="PTHR43284:SF1">
    <property type="entry name" value="ASPARAGINE SYNTHETASE"/>
    <property type="match status" value="1"/>
</dbReference>
<dbReference type="AlphaFoldDB" id="H1Z1T0"/>
<proteinExistence type="inferred from homology"/>
<dbReference type="PANTHER" id="PTHR43284">
    <property type="entry name" value="ASPARAGINE SYNTHETASE (GLUTAMINE-HYDROLYZING)"/>
    <property type="match status" value="1"/>
</dbReference>
<keyword evidence="10" id="KW-1185">Reference proteome</keyword>
<comment type="catalytic activity">
    <reaction evidence="5">
        <text>L-aspartate + L-glutamine + ATP + H2O = L-asparagine + L-glutamate + AMP + diphosphate + H(+)</text>
        <dbReference type="Rhea" id="RHEA:12228"/>
        <dbReference type="ChEBI" id="CHEBI:15377"/>
        <dbReference type="ChEBI" id="CHEBI:15378"/>
        <dbReference type="ChEBI" id="CHEBI:29985"/>
        <dbReference type="ChEBI" id="CHEBI:29991"/>
        <dbReference type="ChEBI" id="CHEBI:30616"/>
        <dbReference type="ChEBI" id="CHEBI:33019"/>
        <dbReference type="ChEBI" id="CHEBI:58048"/>
        <dbReference type="ChEBI" id="CHEBI:58359"/>
        <dbReference type="ChEBI" id="CHEBI:456215"/>
        <dbReference type="EC" id="6.3.5.4"/>
    </reaction>
</comment>
<protein>
    <recommendedName>
        <fullName evidence="5">Putative asparagine synthetase [glutamine-hydrolyzing]</fullName>
        <ecNumber evidence="5">6.3.5.4</ecNumber>
    </recommendedName>
</protein>
<dbReference type="Gene3D" id="3.40.50.620">
    <property type="entry name" value="HUPs"/>
    <property type="match status" value="1"/>
</dbReference>
<dbReference type="GO" id="GO:0005524">
    <property type="term" value="F:ATP binding"/>
    <property type="evidence" value="ECO:0007669"/>
    <property type="project" value="UniProtKB-KW"/>
</dbReference>
<evidence type="ECO:0000313" key="10">
    <source>
        <dbReference type="Proteomes" id="UP000005741"/>
    </source>
</evidence>
<dbReference type="InterPro" id="IPR014729">
    <property type="entry name" value="Rossmann-like_a/b/a_fold"/>
</dbReference>
<accession>H1Z1T0</accession>
<dbReference type="InterPro" id="IPR033738">
    <property type="entry name" value="AsnB_N"/>
</dbReference>
<dbReference type="GO" id="GO:0004066">
    <property type="term" value="F:asparagine synthase (glutamine-hydrolyzing) activity"/>
    <property type="evidence" value="ECO:0007669"/>
    <property type="project" value="UniProtKB-EC"/>
</dbReference>
<dbReference type="InterPro" id="IPR001962">
    <property type="entry name" value="Asn_synthase"/>
</dbReference>
<evidence type="ECO:0000259" key="8">
    <source>
        <dbReference type="PROSITE" id="PS51278"/>
    </source>
</evidence>
<dbReference type="CDD" id="cd00712">
    <property type="entry name" value="AsnB"/>
    <property type="match status" value="1"/>
</dbReference>
<feature type="binding site" evidence="7">
    <location>
        <position position="99"/>
    </location>
    <ligand>
        <name>L-glutamine</name>
        <dbReference type="ChEBI" id="CHEBI:58359"/>
    </ligand>
</feature>
<gene>
    <name evidence="9" type="ORF">Metlim_1288</name>
</gene>
<keyword evidence="6" id="KW-0061">Asparagine biosynthesis</keyword>
<dbReference type="RefSeq" id="WP_004077150.1">
    <property type="nucleotide sequence ID" value="NZ_CM001436.1"/>
</dbReference>
<dbReference type="EMBL" id="CM001436">
    <property type="protein sequence ID" value="EHQ35397.1"/>
    <property type="molecule type" value="Genomic_DNA"/>
</dbReference>
<evidence type="ECO:0000256" key="7">
    <source>
        <dbReference type="PIRSR" id="PIRSR001589-2"/>
    </source>
</evidence>
<evidence type="ECO:0000256" key="5">
    <source>
        <dbReference type="PIRNR" id="PIRNR001589"/>
    </source>
</evidence>
<dbReference type="SUPFAM" id="SSF52402">
    <property type="entry name" value="Adenine nucleotide alpha hydrolases-like"/>
    <property type="match status" value="1"/>
</dbReference>
<keyword evidence="3 5" id="KW-0067">ATP-binding</keyword>
<dbReference type="EC" id="6.3.5.4" evidence="5"/>
<evidence type="ECO:0000256" key="6">
    <source>
        <dbReference type="PIRSR" id="PIRSR001589-1"/>
    </source>
</evidence>
<dbReference type="NCBIfam" id="TIGR01536">
    <property type="entry name" value="asn_synth_AEB"/>
    <property type="match status" value="1"/>
</dbReference>